<keyword evidence="1" id="KW-0732">Signal</keyword>
<organism evidence="2 3">
    <name type="scientific">Pyrrhoderma noxium</name>
    <dbReference type="NCBI Taxonomy" id="2282107"/>
    <lineage>
        <taxon>Eukaryota</taxon>
        <taxon>Fungi</taxon>
        <taxon>Dikarya</taxon>
        <taxon>Basidiomycota</taxon>
        <taxon>Agaricomycotina</taxon>
        <taxon>Agaricomycetes</taxon>
        <taxon>Hymenochaetales</taxon>
        <taxon>Hymenochaetaceae</taxon>
        <taxon>Pyrrhoderma</taxon>
    </lineage>
</organism>
<evidence type="ECO:0000256" key="1">
    <source>
        <dbReference type="SAM" id="SignalP"/>
    </source>
</evidence>
<dbReference type="AlphaFoldDB" id="A0A286UIA5"/>
<protein>
    <submittedName>
        <fullName evidence="2">Uncharacterized protein</fullName>
    </submittedName>
</protein>
<dbReference type="InParanoid" id="A0A286UIA5"/>
<dbReference type="EMBL" id="NBII01000005">
    <property type="protein sequence ID" value="PAV19185.1"/>
    <property type="molecule type" value="Genomic_DNA"/>
</dbReference>
<feature type="chain" id="PRO_5013964687" evidence="1">
    <location>
        <begin position="28"/>
        <end position="111"/>
    </location>
</feature>
<feature type="signal peptide" evidence="1">
    <location>
        <begin position="1"/>
        <end position="27"/>
    </location>
</feature>
<keyword evidence="3" id="KW-1185">Reference proteome</keyword>
<proteinExistence type="predicted"/>
<reference evidence="2 3" key="1">
    <citation type="journal article" date="2017" name="Mol. Ecol.">
        <title>Comparative and population genomic landscape of Phellinus noxius: A hypervariable fungus causing root rot in trees.</title>
        <authorList>
            <person name="Chung C.L."/>
            <person name="Lee T.J."/>
            <person name="Akiba M."/>
            <person name="Lee H.H."/>
            <person name="Kuo T.H."/>
            <person name="Liu D."/>
            <person name="Ke H.M."/>
            <person name="Yokoi T."/>
            <person name="Roa M.B."/>
            <person name="Lu M.J."/>
            <person name="Chang Y.Y."/>
            <person name="Ann P.J."/>
            <person name="Tsai J.N."/>
            <person name="Chen C.Y."/>
            <person name="Tzean S.S."/>
            <person name="Ota Y."/>
            <person name="Hattori T."/>
            <person name="Sahashi N."/>
            <person name="Liou R.F."/>
            <person name="Kikuchi T."/>
            <person name="Tsai I.J."/>
        </authorList>
    </citation>
    <scope>NUCLEOTIDE SEQUENCE [LARGE SCALE GENOMIC DNA]</scope>
    <source>
        <strain evidence="2 3">FFPRI411160</strain>
    </source>
</reference>
<sequence>MCSSGSKLVSRAILFVVAALASTSVLAICGEGQVAIGYKDNTAVIVANDCGVIDYKDNDADLCYGKAFKSGSKIDCNAGTVTIRSTTWKGFQSATGSCPGLSVAYCVSRLP</sequence>
<dbReference type="Proteomes" id="UP000217199">
    <property type="component" value="Unassembled WGS sequence"/>
</dbReference>
<gene>
    <name evidence="2" type="ORF">PNOK_0602900</name>
</gene>
<name>A0A286UIA5_9AGAM</name>
<comment type="caution">
    <text evidence="2">The sequence shown here is derived from an EMBL/GenBank/DDBJ whole genome shotgun (WGS) entry which is preliminary data.</text>
</comment>
<evidence type="ECO:0000313" key="3">
    <source>
        <dbReference type="Proteomes" id="UP000217199"/>
    </source>
</evidence>
<evidence type="ECO:0000313" key="2">
    <source>
        <dbReference type="EMBL" id="PAV19185.1"/>
    </source>
</evidence>
<accession>A0A286UIA5</accession>